<dbReference type="AlphaFoldDB" id="A0AAE3NP02"/>
<evidence type="ECO:0000256" key="2">
    <source>
        <dbReference type="ARBA" id="ARBA00012438"/>
    </source>
</evidence>
<dbReference type="PANTHER" id="PTHR41523">
    <property type="entry name" value="TWO-COMPONENT SYSTEM SENSOR PROTEIN"/>
    <property type="match status" value="1"/>
</dbReference>
<evidence type="ECO:0000256" key="5">
    <source>
        <dbReference type="ARBA" id="ARBA00022741"/>
    </source>
</evidence>
<dbReference type="PANTHER" id="PTHR41523:SF8">
    <property type="entry name" value="ETHYLENE RESPONSE SENSOR PROTEIN"/>
    <property type="match status" value="1"/>
</dbReference>
<keyword evidence="3" id="KW-0597">Phosphoprotein</keyword>
<keyword evidence="4" id="KW-0808">Transferase</keyword>
<accession>A0AAE3NP02</accession>
<dbReference type="EC" id="2.7.13.3" evidence="2"/>
<dbReference type="Gene3D" id="3.30.565.10">
    <property type="entry name" value="Histidine kinase-like ATPase, C-terminal domain"/>
    <property type="match status" value="1"/>
</dbReference>
<keyword evidence="6 9" id="KW-0418">Kinase</keyword>
<comment type="catalytic activity">
    <reaction evidence="1">
        <text>ATP + protein L-histidine = ADP + protein N-phospho-L-histidine.</text>
        <dbReference type="EC" id="2.7.13.3"/>
    </reaction>
</comment>
<proteinExistence type="predicted"/>
<keyword evidence="5" id="KW-0547">Nucleotide-binding</keyword>
<keyword evidence="10" id="KW-1185">Reference proteome</keyword>
<dbReference type="GO" id="GO:0005524">
    <property type="term" value="F:ATP binding"/>
    <property type="evidence" value="ECO:0007669"/>
    <property type="project" value="UniProtKB-KW"/>
</dbReference>
<evidence type="ECO:0000256" key="3">
    <source>
        <dbReference type="ARBA" id="ARBA00022553"/>
    </source>
</evidence>
<organism evidence="9 10">
    <name type="scientific">Psychromarinibacter sediminicola</name>
    <dbReference type="NCBI Taxonomy" id="3033385"/>
    <lineage>
        <taxon>Bacteria</taxon>
        <taxon>Pseudomonadati</taxon>
        <taxon>Pseudomonadota</taxon>
        <taxon>Alphaproteobacteria</taxon>
        <taxon>Rhodobacterales</taxon>
        <taxon>Paracoccaceae</taxon>
        <taxon>Psychromarinibacter</taxon>
    </lineage>
</organism>
<evidence type="ECO:0000256" key="1">
    <source>
        <dbReference type="ARBA" id="ARBA00000085"/>
    </source>
</evidence>
<evidence type="ECO:0000313" key="9">
    <source>
        <dbReference type="EMBL" id="MDF0599456.1"/>
    </source>
</evidence>
<feature type="domain" description="Histidine kinase/HSP90-like ATPase" evidence="8">
    <location>
        <begin position="107"/>
        <end position="202"/>
    </location>
</feature>
<dbReference type="InterPro" id="IPR036890">
    <property type="entry name" value="HATPase_C_sf"/>
</dbReference>
<evidence type="ECO:0000259" key="8">
    <source>
        <dbReference type="SMART" id="SM00387"/>
    </source>
</evidence>
<sequence>MPDGDTAAMDQGLQYRESWHRLKNALQTVEILTRREMRAAQGDEARRRLKYLDDNILMLMRLNDALNRGVDLQSAFRDVTEYWRSACADYGIEVRFLCGSRAALPERNATSLALLTHEAVTNCIEHAFPDGRTGLIVISMRADGDGHSALEVADDGVGIRQTGGTLGQSLMHALAASMDGALSVQERDRGGTSVVVRFPSRGQEVT</sequence>
<evidence type="ECO:0000256" key="6">
    <source>
        <dbReference type="ARBA" id="ARBA00022777"/>
    </source>
</evidence>
<dbReference type="RefSeq" id="WP_275565602.1">
    <property type="nucleotide sequence ID" value="NZ_JARGYC010000003.1"/>
</dbReference>
<dbReference type="SUPFAM" id="SSF55874">
    <property type="entry name" value="ATPase domain of HSP90 chaperone/DNA topoisomerase II/histidine kinase"/>
    <property type="match status" value="1"/>
</dbReference>
<dbReference type="Pfam" id="PF02518">
    <property type="entry name" value="HATPase_c"/>
    <property type="match status" value="1"/>
</dbReference>
<evidence type="ECO:0000313" key="10">
    <source>
        <dbReference type="Proteomes" id="UP001220964"/>
    </source>
</evidence>
<evidence type="ECO:0000256" key="4">
    <source>
        <dbReference type="ARBA" id="ARBA00022679"/>
    </source>
</evidence>
<comment type="caution">
    <text evidence="9">The sequence shown here is derived from an EMBL/GenBank/DDBJ whole genome shotgun (WGS) entry which is preliminary data.</text>
</comment>
<protein>
    <recommendedName>
        <fullName evidence="2">histidine kinase</fullName>
        <ecNumber evidence="2">2.7.13.3</ecNumber>
    </recommendedName>
</protein>
<dbReference type="Proteomes" id="UP001220964">
    <property type="component" value="Unassembled WGS sequence"/>
</dbReference>
<dbReference type="EMBL" id="JARGYC010000003">
    <property type="protein sequence ID" value="MDF0599456.1"/>
    <property type="molecule type" value="Genomic_DNA"/>
</dbReference>
<dbReference type="InterPro" id="IPR003594">
    <property type="entry name" value="HATPase_dom"/>
</dbReference>
<evidence type="ECO:0000256" key="7">
    <source>
        <dbReference type="ARBA" id="ARBA00022840"/>
    </source>
</evidence>
<keyword evidence="7" id="KW-0067">ATP-binding</keyword>
<dbReference type="GO" id="GO:0004673">
    <property type="term" value="F:protein histidine kinase activity"/>
    <property type="evidence" value="ECO:0007669"/>
    <property type="project" value="UniProtKB-EC"/>
</dbReference>
<gene>
    <name evidence="9" type="ORF">P1J78_01810</name>
</gene>
<reference evidence="9" key="1">
    <citation type="submission" date="2023-03" db="EMBL/GenBank/DDBJ databases">
        <title>Multiphase analysis and comparison of six strains from genera Psychromarinibacter, Lutimaribacter, and Maritimibacter, including a novel species: Psychromarinibacter sediminicola sp. nov.</title>
        <authorList>
            <person name="Wang Y.-H."/>
            <person name="Ye M.-Q."/>
            <person name="Du Z.-J."/>
        </authorList>
    </citation>
    <scope>NUCLEOTIDE SEQUENCE</scope>
    <source>
        <strain evidence="9">C21-152</strain>
    </source>
</reference>
<name>A0AAE3NP02_9RHOB</name>
<dbReference type="SMART" id="SM00387">
    <property type="entry name" value="HATPase_c"/>
    <property type="match status" value="1"/>
</dbReference>